<name>A0A840GFC5_RHOTE</name>
<evidence type="ECO:0000313" key="1">
    <source>
        <dbReference type="EMBL" id="MBB4247242.1"/>
    </source>
</evidence>
<proteinExistence type="predicted"/>
<accession>A0A840GFC5</accession>
<organism evidence="1 2">
    <name type="scientific">Rhodocyclus tenuis</name>
    <name type="common">Rhodospirillum tenue</name>
    <dbReference type="NCBI Taxonomy" id="1066"/>
    <lineage>
        <taxon>Bacteria</taxon>
        <taxon>Pseudomonadati</taxon>
        <taxon>Pseudomonadota</taxon>
        <taxon>Betaproteobacteria</taxon>
        <taxon>Rhodocyclales</taxon>
        <taxon>Rhodocyclaceae</taxon>
        <taxon>Rhodocyclus</taxon>
    </lineage>
</organism>
<keyword evidence="2" id="KW-1185">Reference proteome</keyword>
<evidence type="ECO:0000313" key="2">
    <source>
        <dbReference type="Proteomes" id="UP000587070"/>
    </source>
</evidence>
<dbReference type="Proteomes" id="UP000587070">
    <property type="component" value="Unassembled WGS sequence"/>
</dbReference>
<gene>
    <name evidence="1" type="ORF">GGD90_001613</name>
</gene>
<comment type="caution">
    <text evidence="1">The sequence shown here is derived from an EMBL/GenBank/DDBJ whole genome shotgun (WGS) entry which is preliminary data.</text>
</comment>
<dbReference type="EMBL" id="JACIGE010000005">
    <property type="protein sequence ID" value="MBB4247242.1"/>
    <property type="molecule type" value="Genomic_DNA"/>
</dbReference>
<sequence length="148" mass="16369">MVQSAAVDRSGAADMSLPIWPSLLPTPKLPIEIETDDATARTDMEDGAAIVRRVKTMIVTNYAATVDFTREQMQIFEAWHRHYLHDGADWFDMPVASGSGIYRAEARFKKGAIKSKLIAGAVFAVTFEFETRNRPVLSKAALDALINP</sequence>
<dbReference type="AlphaFoldDB" id="A0A840GFC5"/>
<reference evidence="1 2" key="1">
    <citation type="submission" date="2020-08" db="EMBL/GenBank/DDBJ databases">
        <title>Genome sequencing of Purple Non-Sulfur Bacteria from various extreme environments.</title>
        <authorList>
            <person name="Mayer M."/>
        </authorList>
    </citation>
    <scope>NUCLEOTIDE SEQUENCE [LARGE SCALE GENOMIC DNA]</scope>
    <source>
        <strain evidence="1 2">2761</strain>
    </source>
</reference>
<protein>
    <submittedName>
        <fullName evidence="1">Uncharacterized protein</fullName>
    </submittedName>
</protein>